<evidence type="ECO:0000256" key="3">
    <source>
        <dbReference type="ARBA" id="ARBA00022490"/>
    </source>
</evidence>
<evidence type="ECO:0000256" key="2">
    <source>
        <dbReference type="ARBA" id="ARBA00006411"/>
    </source>
</evidence>
<proteinExistence type="inferred from homology"/>
<keyword evidence="3" id="KW-0963">Cytoplasm</keyword>
<reference evidence="6" key="1">
    <citation type="journal article" date="2019" name="Int. J. Syst. Evol. Microbiol.">
        <title>The Global Catalogue of Microorganisms (GCM) 10K type strain sequencing project: providing services to taxonomists for standard genome sequencing and annotation.</title>
        <authorList>
            <consortium name="The Broad Institute Genomics Platform"/>
            <consortium name="The Broad Institute Genome Sequencing Center for Infectious Disease"/>
            <person name="Wu L."/>
            <person name="Ma J."/>
        </authorList>
    </citation>
    <scope>NUCLEOTIDE SEQUENCE [LARGE SCALE GENOMIC DNA]</scope>
    <source>
        <strain evidence="6">KCTC 32255</strain>
    </source>
</reference>
<evidence type="ECO:0000256" key="4">
    <source>
        <dbReference type="ARBA" id="ARBA00023186"/>
    </source>
</evidence>
<dbReference type="InterPro" id="IPR025734">
    <property type="entry name" value="EspG"/>
</dbReference>
<dbReference type="RefSeq" id="WP_345406270.1">
    <property type="nucleotide sequence ID" value="NZ_BAABLA010000122.1"/>
</dbReference>
<sequence length="254" mass="28056">MLLTQDVWLTSSALDFLTSRQGLTLPATLRPEPIWRDENELAELSGAAHAELNQQNLLDRGAPSIEVVIALRALCAGEQECYAYIGTEQKSWRAHAAVSGSDAVYAEYTEGGDQIVLRDTSPDRLPHAIIDALGECQPATERTITCAVSDLTAPTSGIAVERVVPREAKRMKALHDPEQRLREAKLMVAVRDRHGRRHTNGRRAPVVLDVHPGVRWITYLTGDAEAPYLNARGADRAVIVERIEHELSSLSEQR</sequence>
<keyword evidence="4" id="KW-0143">Chaperone</keyword>
<protein>
    <submittedName>
        <fullName evidence="5">ESX secretion-associated protein EspG</fullName>
    </submittedName>
</protein>
<name>A0ABW2C9Y4_9PSEU</name>
<evidence type="ECO:0000256" key="1">
    <source>
        <dbReference type="ARBA" id="ARBA00004496"/>
    </source>
</evidence>
<dbReference type="Proteomes" id="UP001596337">
    <property type="component" value="Unassembled WGS sequence"/>
</dbReference>
<comment type="subcellular location">
    <subcellularLocation>
        <location evidence="1">Cytoplasm</location>
    </subcellularLocation>
</comment>
<gene>
    <name evidence="5" type="ORF">ACFQGD_28710</name>
</gene>
<keyword evidence="6" id="KW-1185">Reference proteome</keyword>
<dbReference type="Pfam" id="PF14011">
    <property type="entry name" value="ESX-1_EspG"/>
    <property type="match status" value="1"/>
</dbReference>
<evidence type="ECO:0000313" key="6">
    <source>
        <dbReference type="Proteomes" id="UP001596337"/>
    </source>
</evidence>
<evidence type="ECO:0000313" key="5">
    <source>
        <dbReference type="EMBL" id="MFC6871110.1"/>
    </source>
</evidence>
<accession>A0ABW2C9Y4</accession>
<dbReference type="EMBL" id="JBHSXX010000001">
    <property type="protein sequence ID" value="MFC6871110.1"/>
    <property type="molecule type" value="Genomic_DNA"/>
</dbReference>
<comment type="similarity">
    <text evidence="2">Belongs to the EspG family.</text>
</comment>
<organism evidence="5 6">
    <name type="scientific">Haloechinothrix salitolerans</name>
    <dbReference type="NCBI Taxonomy" id="926830"/>
    <lineage>
        <taxon>Bacteria</taxon>
        <taxon>Bacillati</taxon>
        <taxon>Actinomycetota</taxon>
        <taxon>Actinomycetes</taxon>
        <taxon>Pseudonocardiales</taxon>
        <taxon>Pseudonocardiaceae</taxon>
        <taxon>Haloechinothrix</taxon>
    </lineage>
</organism>
<comment type="caution">
    <text evidence="5">The sequence shown here is derived from an EMBL/GenBank/DDBJ whole genome shotgun (WGS) entry which is preliminary data.</text>
</comment>